<sequence>MEDHNIIKYGDKIALYCNENTKYLTFKKKTNSQINKQQNLNIKNNFGNNNQEEQVRGDGMHPIHQVKIAQEDRIWEEEFIIVNAQNPNYLKGPILFGAQIYLKNKEDEILISSANGSLRMQKPTLEEDVASSLIFKNAKWTIKDPVSDQSKKQVFLYNQVVFQSMYGNYLSVNEETGQANGNAKQYHER</sequence>
<evidence type="ECO:0000313" key="1">
    <source>
        <dbReference type="EMBL" id="KRX05863.1"/>
    </source>
</evidence>
<proteinExistence type="predicted"/>
<dbReference type="InParanoid" id="A0A0V0QUF4"/>
<comment type="caution">
    <text evidence="1">The sequence shown here is derived from an EMBL/GenBank/DDBJ whole genome shotgun (WGS) entry which is preliminary data.</text>
</comment>
<keyword evidence="2" id="KW-1185">Reference proteome</keyword>
<reference evidence="1 2" key="1">
    <citation type="journal article" date="2015" name="Sci. Rep.">
        <title>Genome of the facultative scuticociliatosis pathogen Pseudocohnilembus persalinus provides insight into its virulence through horizontal gene transfer.</title>
        <authorList>
            <person name="Xiong J."/>
            <person name="Wang G."/>
            <person name="Cheng J."/>
            <person name="Tian M."/>
            <person name="Pan X."/>
            <person name="Warren A."/>
            <person name="Jiang C."/>
            <person name="Yuan D."/>
            <person name="Miao W."/>
        </authorList>
    </citation>
    <scope>NUCLEOTIDE SEQUENCE [LARGE SCALE GENOMIC DNA]</scope>
    <source>
        <strain evidence="1">36N120E</strain>
    </source>
</reference>
<dbReference type="Proteomes" id="UP000054937">
    <property type="component" value="Unassembled WGS sequence"/>
</dbReference>
<accession>A0A0V0QUF4</accession>
<name>A0A0V0QUF4_PSEPJ</name>
<evidence type="ECO:0000313" key="2">
    <source>
        <dbReference type="Proteomes" id="UP000054937"/>
    </source>
</evidence>
<organism evidence="1 2">
    <name type="scientific">Pseudocohnilembus persalinus</name>
    <name type="common">Ciliate</name>
    <dbReference type="NCBI Taxonomy" id="266149"/>
    <lineage>
        <taxon>Eukaryota</taxon>
        <taxon>Sar</taxon>
        <taxon>Alveolata</taxon>
        <taxon>Ciliophora</taxon>
        <taxon>Intramacronucleata</taxon>
        <taxon>Oligohymenophorea</taxon>
        <taxon>Scuticociliatia</taxon>
        <taxon>Philasterida</taxon>
        <taxon>Pseudocohnilembidae</taxon>
        <taxon>Pseudocohnilembus</taxon>
    </lineage>
</organism>
<protein>
    <submittedName>
        <fullName evidence="1">Uncharacterized protein</fullName>
    </submittedName>
</protein>
<gene>
    <name evidence="1" type="ORF">PPERSA_03800</name>
</gene>
<dbReference type="EMBL" id="LDAU01000103">
    <property type="protein sequence ID" value="KRX05863.1"/>
    <property type="molecule type" value="Genomic_DNA"/>
</dbReference>
<dbReference type="AlphaFoldDB" id="A0A0V0QUF4"/>